<feature type="compositionally biased region" description="Basic and acidic residues" evidence="2">
    <location>
        <begin position="144"/>
        <end position="154"/>
    </location>
</feature>
<reference evidence="4 5" key="1">
    <citation type="journal article" date="2018" name="Science">
        <title>The opium poppy genome and morphinan production.</title>
        <authorList>
            <person name="Guo L."/>
            <person name="Winzer T."/>
            <person name="Yang X."/>
            <person name="Li Y."/>
            <person name="Ning Z."/>
            <person name="He Z."/>
            <person name="Teodor R."/>
            <person name="Lu Y."/>
            <person name="Bowser T.A."/>
            <person name="Graham I.A."/>
            <person name="Ye K."/>
        </authorList>
    </citation>
    <scope>NUCLEOTIDE SEQUENCE [LARGE SCALE GENOMIC DNA]</scope>
    <source>
        <strain evidence="5">cv. HN1</strain>
        <tissue evidence="4">Leaves</tissue>
    </source>
</reference>
<dbReference type="PANTHER" id="PTHR46236:SF35">
    <property type="entry name" value="MATH DOMAIN-CONTAINING PROTEIN"/>
    <property type="match status" value="1"/>
</dbReference>
<keyword evidence="5" id="KW-1185">Reference proteome</keyword>
<feature type="region of interest" description="Disordered" evidence="2">
    <location>
        <begin position="144"/>
        <end position="185"/>
    </location>
</feature>
<evidence type="ECO:0000259" key="3">
    <source>
        <dbReference type="PROSITE" id="PS50144"/>
    </source>
</evidence>
<evidence type="ECO:0000256" key="2">
    <source>
        <dbReference type="SAM" id="MobiDB-lite"/>
    </source>
</evidence>
<proteinExistence type="predicted"/>
<feature type="compositionally biased region" description="Polar residues" evidence="2">
    <location>
        <begin position="155"/>
        <end position="166"/>
    </location>
</feature>
<dbReference type="PROSITE" id="PS50144">
    <property type="entry name" value="MATH"/>
    <property type="match status" value="1"/>
</dbReference>
<dbReference type="SUPFAM" id="SSF49599">
    <property type="entry name" value="TRAF domain-like"/>
    <property type="match status" value="1"/>
</dbReference>
<gene>
    <name evidence="4" type="ORF">C5167_040760</name>
</gene>
<dbReference type="CDD" id="cd00121">
    <property type="entry name" value="MATH"/>
    <property type="match status" value="1"/>
</dbReference>
<evidence type="ECO:0000256" key="1">
    <source>
        <dbReference type="ARBA" id="ARBA00023054"/>
    </source>
</evidence>
<dbReference type="AlphaFoldDB" id="A0A4Y7IJC6"/>
<dbReference type="Gramene" id="RZC47812">
    <property type="protein sequence ID" value="RZC47812"/>
    <property type="gene ID" value="C5167_040760"/>
</dbReference>
<dbReference type="InterPro" id="IPR002083">
    <property type="entry name" value="MATH/TRAF_dom"/>
</dbReference>
<dbReference type="EMBL" id="CM010715">
    <property type="protein sequence ID" value="RZC47812.1"/>
    <property type="molecule type" value="Genomic_DNA"/>
</dbReference>
<protein>
    <recommendedName>
        <fullName evidence="3">MATH domain-containing protein</fullName>
    </recommendedName>
</protein>
<dbReference type="InterPro" id="IPR008974">
    <property type="entry name" value="TRAF-like"/>
</dbReference>
<feature type="compositionally biased region" description="Basic residues" evidence="2">
    <location>
        <begin position="171"/>
        <end position="185"/>
    </location>
</feature>
<dbReference type="PANTHER" id="PTHR46236">
    <property type="entry name" value="TRAF-LIKE SUPERFAMILY PROTEIN"/>
    <property type="match status" value="1"/>
</dbReference>
<dbReference type="OrthoDB" id="1743416at2759"/>
<dbReference type="Pfam" id="PF22486">
    <property type="entry name" value="MATH_2"/>
    <property type="match status" value="1"/>
</dbReference>
<dbReference type="Proteomes" id="UP000316621">
    <property type="component" value="Chromosome 1"/>
</dbReference>
<name>A0A4Y7IJC6_PAPSO</name>
<evidence type="ECO:0000313" key="5">
    <source>
        <dbReference type="Proteomes" id="UP000316621"/>
    </source>
</evidence>
<accession>A0A4Y7IJC6</accession>
<feature type="domain" description="MATH" evidence="3">
    <location>
        <begin position="15"/>
        <end position="138"/>
    </location>
</feature>
<evidence type="ECO:0000313" key="4">
    <source>
        <dbReference type="EMBL" id="RZC47812.1"/>
    </source>
</evidence>
<dbReference type="SMART" id="SM00061">
    <property type="entry name" value="MATH"/>
    <property type="match status" value="1"/>
</dbReference>
<sequence>MATTKLEKISSSSSSSKFTWKINKFSKFTTMSTYSDVFSVNGFKWKACICPKGREEVYDHISLYLVPVDLTKSVDTQFSFAITSQKDRNNTLRFELKHNFHEGTIQGFGWTFFMPLVELHDRTKGYIVDDTCVISIDVTCLMKEPKEEEEKDSTLKQPSSSSNPLKSPTAKPKRTKTMATNRRRN</sequence>
<keyword evidence="1" id="KW-0175">Coiled coil</keyword>
<dbReference type="Gene3D" id="2.60.210.10">
    <property type="entry name" value="Apoptosis, Tumor Necrosis Factor Receptor Associated Protein 2, Chain A"/>
    <property type="match status" value="1"/>
</dbReference>
<dbReference type="InterPro" id="IPR050804">
    <property type="entry name" value="MCC"/>
</dbReference>
<organism evidence="4 5">
    <name type="scientific">Papaver somniferum</name>
    <name type="common">Opium poppy</name>
    <dbReference type="NCBI Taxonomy" id="3469"/>
    <lineage>
        <taxon>Eukaryota</taxon>
        <taxon>Viridiplantae</taxon>
        <taxon>Streptophyta</taxon>
        <taxon>Embryophyta</taxon>
        <taxon>Tracheophyta</taxon>
        <taxon>Spermatophyta</taxon>
        <taxon>Magnoliopsida</taxon>
        <taxon>Ranunculales</taxon>
        <taxon>Papaveraceae</taxon>
        <taxon>Papaveroideae</taxon>
        <taxon>Papaver</taxon>
    </lineage>
</organism>
<dbReference type="STRING" id="3469.A0A4Y7IJC6"/>